<dbReference type="AlphaFoldDB" id="A0A7E4V3Z9"/>
<accession>A0A7E4V3Z9</accession>
<reference evidence="3" key="2">
    <citation type="submission" date="2020-10" db="UniProtKB">
        <authorList>
            <consortium name="WormBaseParasite"/>
        </authorList>
    </citation>
    <scope>IDENTIFICATION</scope>
</reference>
<protein>
    <submittedName>
        <fullName evidence="3">Ovule protein</fullName>
    </submittedName>
</protein>
<evidence type="ECO:0000313" key="3">
    <source>
        <dbReference type="WBParaSite" id="Pan_g16286.t1"/>
    </source>
</evidence>
<proteinExistence type="predicted"/>
<dbReference type="Proteomes" id="UP000492821">
    <property type="component" value="Unassembled WGS sequence"/>
</dbReference>
<keyword evidence="2" id="KW-1185">Reference proteome</keyword>
<organism evidence="2 3">
    <name type="scientific">Panagrellus redivivus</name>
    <name type="common">Microworm</name>
    <dbReference type="NCBI Taxonomy" id="6233"/>
    <lineage>
        <taxon>Eukaryota</taxon>
        <taxon>Metazoa</taxon>
        <taxon>Ecdysozoa</taxon>
        <taxon>Nematoda</taxon>
        <taxon>Chromadorea</taxon>
        <taxon>Rhabditida</taxon>
        <taxon>Tylenchina</taxon>
        <taxon>Panagrolaimomorpha</taxon>
        <taxon>Panagrolaimoidea</taxon>
        <taxon>Panagrolaimidae</taxon>
        <taxon>Panagrellus</taxon>
    </lineage>
</organism>
<dbReference type="WBParaSite" id="Pan_g16286.t1">
    <property type="protein sequence ID" value="Pan_g16286.t1"/>
    <property type="gene ID" value="Pan_g16286"/>
</dbReference>
<evidence type="ECO:0000313" key="2">
    <source>
        <dbReference type="Proteomes" id="UP000492821"/>
    </source>
</evidence>
<name>A0A7E4V3Z9_PANRE</name>
<feature type="compositionally biased region" description="Polar residues" evidence="1">
    <location>
        <begin position="75"/>
        <end position="88"/>
    </location>
</feature>
<reference evidence="2" key="1">
    <citation type="journal article" date="2013" name="Genetics">
        <title>The draft genome and transcriptome of Panagrellus redivivus are shaped by the harsh demands of a free-living lifestyle.</title>
        <authorList>
            <person name="Srinivasan J."/>
            <person name="Dillman A.R."/>
            <person name="Macchietto M.G."/>
            <person name="Heikkinen L."/>
            <person name="Lakso M."/>
            <person name="Fracchia K.M."/>
            <person name="Antoshechkin I."/>
            <person name="Mortazavi A."/>
            <person name="Wong G."/>
            <person name="Sternberg P.W."/>
        </authorList>
    </citation>
    <scope>NUCLEOTIDE SEQUENCE [LARGE SCALE GENOMIC DNA]</scope>
    <source>
        <strain evidence="2">MT8872</strain>
    </source>
</reference>
<feature type="region of interest" description="Disordered" evidence="1">
    <location>
        <begin position="55"/>
        <end position="88"/>
    </location>
</feature>
<evidence type="ECO:0000256" key="1">
    <source>
        <dbReference type="SAM" id="MobiDB-lite"/>
    </source>
</evidence>
<sequence length="150" mass="17040">MYHARTHKWYSTTWKTRKNCIHNVEAEKNLQSYDDLVTQLETEKRVLTAIMMRRSAKKHEQESECNTGAFKQPTEDGQSDAQMPKRSNTATQHHINVFGNPPNGRNKLLSTSVYHNPCKQLATKAVCKSTPVNGIIKTPISFPAQCCYSS</sequence>